<dbReference type="Proteomes" id="UP000297814">
    <property type="component" value="Unassembled WGS sequence"/>
</dbReference>
<keyword evidence="4" id="KW-1185">Reference proteome</keyword>
<dbReference type="AlphaFoldDB" id="A0A4Z1GPT6"/>
<evidence type="ECO:0000313" key="3">
    <source>
        <dbReference type="EMBL" id="TGO36601.1"/>
    </source>
</evidence>
<feature type="domain" description="BTB" evidence="2">
    <location>
        <begin position="340"/>
        <end position="409"/>
    </location>
</feature>
<reference evidence="3 4" key="1">
    <citation type="submission" date="2017-12" db="EMBL/GenBank/DDBJ databases">
        <title>Comparative genomics of Botrytis spp.</title>
        <authorList>
            <person name="Valero-Jimenez C.A."/>
            <person name="Tapia P."/>
            <person name="Veloso J."/>
            <person name="Silva-Moreno E."/>
            <person name="Staats M."/>
            <person name="Valdes J.H."/>
            <person name="Van Kan J.A.L."/>
        </authorList>
    </citation>
    <scope>NUCLEOTIDE SEQUENCE [LARGE SCALE GENOMIC DNA]</scope>
    <source>
        <strain evidence="3 4">Bh0001</strain>
    </source>
</reference>
<protein>
    <recommendedName>
        <fullName evidence="2">BTB domain-containing protein</fullName>
    </recommendedName>
</protein>
<sequence length="587" mass="67806">MPAQGEFKIVTSRKKSPDPVVLAVGPRKEVSAISQALLVDSIEYFRIAFLRGSFREGIENQIFRNFWKLRISADKWWCQKLANDIFDIILALRGSNIPFEHLNAWKLSDDDISVIWQLSLPNSSMRKLCIQCLLAWEFREDLYDPRNSSVIGLLIINRLHSIVDVPDYIAEDIQADFDLSKPCDFKHKYNTSWREKRDRGRCGFHDHRVSQANCEEVRYIVDTANVLDIAGFVIRKPKVDTGLEWWWKEAIDSIFDYGILRPFLITIDPNTTVSAQNFITSDFASILVASVRKRGRNLSQFTISSETILHATRNTMASATLTGAPVPVANPTFGDSLDLEIVTLIIGPKRKEFTVHKKLICDSCDYFEKAFCGPFLEGTEGKIYSPEDSSDAVALFIEWLYRRTVPFNQTHAQFDTFIKLYLLSEKWCFYQLGNMVINGIKHQSWLSDEKASYVNHLLPEVVSYIWNQTEEESPLRLLCIKRLAWFYHDETTLNILPGRDGLKQLWVVCKEHGSFFENFFAYFQNFTKDKKPPNPGRLRENGRWVTEACSYHFHGEGEGFTKPTEADKNKKQNGEPKRHEFFADLQE</sequence>
<dbReference type="InterPro" id="IPR011333">
    <property type="entry name" value="SKP1/BTB/POZ_sf"/>
</dbReference>
<organism evidence="3 4">
    <name type="scientific">Botrytis hyacinthi</name>
    <dbReference type="NCBI Taxonomy" id="278943"/>
    <lineage>
        <taxon>Eukaryota</taxon>
        <taxon>Fungi</taxon>
        <taxon>Dikarya</taxon>
        <taxon>Ascomycota</taxon>
        <taxon>Pezizomycotina</taxon>
        <taxon>Leotiomycetes</taxon>
        <taxon>Helotiales</taxon>
        <taxon>Sclerotiniaceae</taxon>
        <taxon>Botrytis</taxon>
    </lineage>
</organism>
<dbReference type="InterPro" id="IPR000210">
    <property type="entry name" value="BTB/POZ_dom"/>
</dbReference>
<comment type="caution">
    <text evidence="3">The sequence shown here is derived from an EMBL/GenBank/DDBJ whole genome shotgun (WGS) entry which is preliminary data.</text>
</comment>
<dbReference type="Gene3D" id="3.30.710.10">
    <property type="entry name" value="Potassium Channel Kv1.1, Chain A"/>
    <property type="match status" value="1"/>
</dbReference>
<dbReference type="Pfam" id="PF00651">
    <property type="entry name" value="BTB"/>
    <property type="match status" value="1"/>
</dbReference>
<dbReference type="CDD" id="cd18186">
    <property type="entry name" value="BTB_POZ_ZBTB_KLHL-like"/>
    <property type="match status" value="1"/>
</dbReference>
<evidence type="ECO:0000313" key="4">
    <source>
        <dbReference type="Proteomes" id="UP000297814"/>
    </source>
</evidence>
<dbReference type="EMBL" id="PQXK01000120">
    <property type="protein sequence ID" value="TGO36601.1"/>
    <property type="molecule type" value="Genomic_DNA"/>
</dbReference>
<evidence type="ECO:0000259" key="2">
    <source>
        <dbReference type="PROSITE" id="PS50097"/>
    </source>
</evidence>
<dbReference type="SUPFAM" id="SSF54695">
    <property type="entry name" value="POZ domain"/>
    <property type="match status" value="1"/>
</dbReference>
<dbReference type="PROSITE" id="PS50097">
    <property type="entry name" value="BTB"/>
    <property type="match status" value="1"/>
</dbReference>
<dbReference type="PANTHER" id="PTHR47843:SF2">
    <property type="entry name" value="BTB DOMAIN-CONTAINING PROTEIN"/>
    <property type="match status" value="1"/>
</dbReference>
<feature type="region of interest" description="Disordered" evidence="1">
    <location>
        <begin position="555"/>
        <end position="587"/>
    </location>
</feature>
<accession>A0A4Z1GPT6</accession>
<gene>
    <name evidence="3" type="ORF">BHYA_0120g00260</name>
</gene>
<evidence type="ECO:0000256" key="1">
    <source>
        <dbReference type="SAM" id="MobiDB-lite"/>
    </source>
</evidence>
<proteinExistence type="predicted"/>
<dbReference type="PANTHER" id="PTHR47843">
    <property type="entry name" value="BTB DOMAIN-CONTAINING PROTEIN-RELATED"/>
    <property type="match status" value="1"/>
</dbReference>
<name>A0A4Z1GPT6_9HELO</name>
<dbReference type="SMART" id="SM00225">
    <property type="entry name" value="BTB"/>
    <property type="match status" value="1"/>
</dbReference>